<feature type="compositionally biased region" description="Polar residues" evidence="8">
    <location>
        <begin position="628"/>
        <end position="640"/>
    </location>
</feature>
<evidence type="ECO:0000256" key="6">
    <source>
        <dbReference type="ARBA" id="ARBA00022989"/>
    </source>
</evidence>
<evidence type="ECO:0000256" key="9">
    <source>
        <dbReference type="SAM" id="Phobius"/>
    </source>
</evidence>
<dbReference type="InterPro" id="IPR038731">
    <property type="entry name" value="RgtA/B/C-like"/>
</dbReference>
<evidence type="ECO:0000256" key="4">
    <source>
        <dbReference type="ARBA" id="ARBA00022679"/>
    </source>
</evidence>
<dbReference type="PANTHER" id="PTHR33908">
    <property type="entry name" value="MANNOSYLTRANSFERASE YKCB-RELATED"/>
    <property type="match status" value="1"/>
</dbReference>
<evidence type="ECO:0000256" key="3">
    <source>
        <dbReference type="ARBA" id="ARBA00022676"/>
    </source>
</evidence>
<evidence type="ECO:0000256" key="7">
    <source>
        <dbReference type="ARBA" id="ARBA00023136"/>
    </source>
</evidence>
<evidence type="ECO:0000256" key="5">
    <source>
        <dbReference type="ARBA" id="ARBA00022692"/>
    </source>
</evidence>
<feature type="transmembrane region" description="Helical" evidence="9">
    <location>
        <begin position="419"/>
        <end position="437"/>
    </location>
</feature>
<feature type="transmembrane region" description="Helical" evidence="9">
    <location>
        <begin position="148"/>
        <end position="165"/>
    </location>
</feature>
<comment type="subcellular location">
    <subcellularLocation>
        <location evidence="1">Cell membrane</location>
        <topology evidence="1">Multi-pass membrane protein</topology>
    </subcellularLocation>
</comment>
<proteinExistence type="predicted"/>
<feature type="transmembrane region" description="Helical" evidence="9">
    <location>
        <begin position="240"/>
        <end position="261"/>
    </location>
</feature>
<feature type="transmembrane region" description="Helical" evidence="9">
    <location>
        <begin position="193"/>
        <end position="210"/>
    </location>
</feature>
<evidence type="ECO:0000256" key="2">
    <source>
        <dbReference type="ARBA" id="ARBA00022475"/>
    </source>
</evidence>
<keyword evidence="12" id="KW-1185">Reference proteome</keyword>
<dbReference type="Proteomes" id="UP000503820">
    <property type="component" value="Unassembled WGS sequence"/>
</dbReference>
<feature type="transmembrane region" description="Helical" evidence="9">
    <location>
        <begin position="117"/>
        <end position="136"/>
    </location>
</feature>
<keyword evidence="5 9" id="KW-0812">Transmembrane</keyword>
<feature type="compositionally biased region" description="Low complexity" evidence="8">
    <location>
        <begin position="593"/>
        <end position="625"/>
    </location>
</feature>
<keyword evidence="6 9" id="KW-1133">Transmembrane helix</keyword>
<keyword evidence="2" id="KW-1003">Cell membrane</keyword>
<dbReference type="EMBL" id="BLVP01000036">
    <property type="protein sequence ID" value="GFM38253.1"/>
    <property type="molecule type" value="Genomic_DNA"/>
</dbReference>
<protein>
    <submittedName>
        <fullName evidence="11">Dolichyl-phosphate-mannose-protein mannosyltransferase</fullName>
    </submittedName>
</protein>
<keyword evidence="3 11" id="KW-0328">Glycosyltransferase</keyword>
<evidence type="ECO:0000259" key="10">
    <source>
        <dbReference type="Pfam" id="PF13231"/>
    </source>
</evidence>
<dbReference type="AlphaFoldDB" id="A0A7J0BX37"/>
<evidence type="ECO:0000256" key="1">
    <source>
        <dbReference type="ARBA" id="ARBA00004651"/>
    </source>
</evidence>
<feature type="transmembrane region" description="Helical" evidence="9">
    <location>
        <begin position="334"/>
        <end position="353"/>
    </location>
</feature>
<dbReference type="GO" id="GO:0005886">
    <property type="term" value="C:plasma membrane"/>
    <property type="evidence" value="ECO:0007669"/>
    <property type="project" value="UniProtKB-SubCell"/>
</dbReference>
<evidence type="ECO:0000313" key="11">
    <source>
        <dbReference type="EMBL" id="GFM38253.1"/>
    </source>
</evidence>
<feature type="transmembrane region" description="Helical" evidence="9">
    <location>
        <begin position="290"/>
        <end position="313"/>
    </location>
</feature>
<name>A0A7J0BX37_9BACT</name>
<evidence type="ECO:0000256" key="8">
    <source>
        <dbReference type="SAM" id="MobiDB-lite"/>
    </source>
</evidence>
<dbReference type="GO" id="GO:0009103">
    <property type="term" value="P:lipopolysaccharide biosynthetic process"/>
    <property type="evidence" value="ECO:0007669"/>
    <property type="project" value="TreeGrafter"/>
</dbReference>
<sequence>MGGWFSNKARQHGPSSSVQETAPPAKNLLDHGFDALAFLPLLTLAAIVAVQTWFTLDTRALWFSDEIRYANVYEHVVSAGKWIVLYLNGVPYPDKPPVYFWLLAALHPLVGEASPKLFMLGAAVSGLLFVWATYLLARVTGEDKKTSLAAGLVLLTTFFTVGMMHYSRMDLLFATFITLSHLCLLKGWQKESAFGWIVAGFALAGIATLTKGPLGLAFPILSTVLFTLWRLRFKRLMGWDVAIGFGVMVSVCLAWVAAAYFTEDPDYLRNIFQQQIVKRATDTWHHGQPWWFYFGAFAGIMTPWTFLLITVPWERLFGLQFYKNLWATRQPERMGTAYLWITLLSGFALLSAVSIKLPVYLMPLLPPMAILIARGLIRLTPGRCRLMFRLFALLFAGIAGGLIYVQFFNNPFHADIGGWQYLAAIAALCAAILWMVAPRRAEGGLVLLTALVTAFILPLGIITAPSLDGIMSPKAQAVVMRSYIQNGFAPASYRIYSGTYTYYAKTNIFETNEWAELDDFVATHPDAVIAMRKKHWEEWPAKPGDMEIVHRQMLVDPKPDNEYLLAVRRSTPELAAPPDSAEGTGNTGGAEGTGNADNAEGTGNTDGTASTDNTDNTDNMVNMDSTDSRASTDNATSAESTGKADMGDAAEPTATQDAPMTETTPPAAE</sequence>
<dbReference type="InterPro" id="IPR050297">
    <property type="entry name" value="LipidA_mod_glycosyltrf_83"/>
</dbReference>
<feature type="transmembrane region" description="Helical" evidence="9">
    <location>
        <begin position="444"/>
        <end position="464"/>
    </location>
</feature>
<feature type="compositionally biased region" description="Polar residues" evidence="8">
    <location>
        <begin position="653"/>
        <end position="669"/>
    </location>
</feature>
<dbReference type="Pfam" id="PF13231">
    <property type="entry name" value="PMT_2"/>
    <property type="match status" value="1"/>
</dbReference>
<feature type="domain" description="Glycosyltransferase RgtA/B/C/D-like" evidence="10">
    <location>
        <begin position="94"/>
        <end position="255"/>
    </location>
</feature>
<feature type="transmembrane region" description="Helical" evidence="9">
    <location>
        <begin position="386"/>
        <end position="407"/>
    </location>
</feature>
<evidence type="ECO:0000313" key="12">
    <source>
        <dbReference type="Proteomes" id="UP000503820"/>
    </source>
</evidence>
<feature type="region of interest" description="Disordered" evidence="8">
    <location>
        <begin position="572"/>
        <end position="669"/>
    </location>
</feature>
<gene>
    <name evidence="11" type="ORF">DSM19430T_29370</name>
</gene>
<feature type="transmembrane region" description="Helical" evidence="9">
    <location>
        <begin position="35"/>
        <end position="54"/>
    </location>
</feature>
<dbReference type="PANTHER" id="PTHR33908:SF3">
    <property type="entry name" value="UNDECAPRENYL PHOSPHATE-ALPHA-4-AMINO-4-DEOXY-L-ARABINOSE ARABINOSYL TRANSFERASE"/>
    <property type="match status" value="1"/>
</dbReference>
<organism evidence="11 12">
    <name type="scientific">Desulfovibrio psychrotolerans</name>
    <dbReference type="NCBI Taxonomy" id="415242"/>
    <lineage>
        <taxon>Bacteria</taxon>
        <taxon>Pseudomonadati</taxon>
        <taxon>Thermodesulfobacteriota</taxon>
        <taxon>Desulfovibrionia</taxon>
        <taxon>Desulfovibrionales</taxon>
        <taxon>Desulfovibrionaceae</taxon>
        <taxon>Desulfovibrio</taxon>
    </lineage>
</organism>
<accession>A0A7J0BX37</accession>
<reference evidence="11 12" key="1">
    <citation type="submission" date="2020-05" db="EMBL/GenBank/DDBJ databases">
        <title>Draft genome sequence of Desulfovibrio psychrotolerans JS1T.</title>
        <authorList>
            <person name="Ueno A."/>
            <person name="Tamazawa S."/>
            <person name="Tamamura S."/>
            <person name="Murakami T."/>
            <person name="Kiyama T."/>
            <person name="Inomata H."/>
            <person name="Amano Y."/>
            <person name="Miyakawa K."/>
            <person name="Tamaki H."/>
            <person name="Naganuma T."/>
            <person name="Kaneko K."/>
        </authorList>
    </citation>
    <scope>NUCLEOTIDE SEQUENCE [LARGE SCALE GENOMIC DNA]</scope>
    <source>
        <strain evidence="11 12">JS1</strain>
    </source>
</reference>
<feature type="region of interest" description="Disordered" evidence="8">
    <location>
        <begin position="1"/>
        <end position="21"/>
    </location>
</feature>
<keyword evidence="7 9" id="KW-0472">Membrane</keyword>
<feature type="transmembrane region" description="Helical" evidence="9">
    <location>
        <begin position="359"/>
        <end position="377"/>
    </location>
</feature>
<comment type="caution">
    <text evidence="11">The sequence shown here is derived from an EMBL/GenBank/DDBJ whole genome shotgun (WGS) entry which is preliminary data.</text>
</comment>
<dbReference type="GO" id="GO:0010041">
    <property type="term" value="P:response to iron(III) ion"/>
    <property type="evidence" value="ECO:0007669"/>
    <property type="project" value="TreeGrafter"/>
</dbReference>
<dbReference type="GO" id="GO:0016763">
    <property type="term" value="F:pentosyltransferase activity"/>
    <property type="evidence" value="ECO:0007669"/>
    <property type="project" value="TreeGrafter"/>
</dbReference>
<keyword evidence="4 11" id="KW-0808">Transferase</keyword>